<keyword evidence="2" id="KW-1185">Reference proteome</keyword>
<evidence type="ECO:0000313" key="2">
    <source>
        <dbReference type="Proteomes" id="UP000606974"/>
    </source>
</evidence>
<dbReference type="EMBL" id="JAACFV010000169">
    <property type="protein sequence ID" value="KAF7503625.1"/>
    <property type="molecule type" value="Genomic_DNA"/>
</dbReference>
<sequence>MTVDHRRINTYLILAELEQPSAYQALEVCIRPELRSYPIKIEASTMFRLPLILFDKSLLSSSSGVRHHFSFLDVGRYIFLIFKPSVDRSIDPQNSNGVVSAGFQPLGAASTVAFDVVIVVPVLASLLAFALELGAGGGAGVTVVHRLRCSDDVLRDCVVWAAVDDGSNTALSRNEDC</sequence>
<name>A0A8H7A6P9_9EURO</name>
<organism evidence="1 2">
    <name type="scientific">Endocarpon pusillum</name>
    <dbReference type="NCBI Taxonomy" id="364733"/>
    <lineage>
        <taxon>Eukaryota</taxon>
        <taxon>Fungi</taxon>
        <taxon>Dikarya</taxon>
        <taxon>Ascomycota</taxon>
        <taxon>Pezizomycotina</taxon>
        <taxon>Eurotiomycetes</taxon>
        <taxon>Chaetothyriomycetidae</taxon>
        <taxon>Verrucariales</taxon>
        <taxon>Verrucariaceae</taxon>
        <taxon>Endocarpon</taxon>
    </lineage>
</organism>
<gene>
    <name evidence="1" type="ORF">GJ744_003447</name>
</gene>
<evidence type="ECO:0000313" key="1">
    <source>
        <dbReference type="EMBL" id="KAF7503625.1"/>
    </source>
</evidence>
<reference evidence="1" key="1">
    <citation type="submission" date="2020-02" db="EMBL/GenBank/DDBJ databases">
        <authorList>
            <person name="Palmer J.M."/>
        </authorList>
    </citation>
    <scope>NUCLEOTIDE SEQUENCE</scope>
    <source>
        <strain evidence="1">EPUS1.4</strain>
        <tissue evidence="1">Thallus</tissue>
    </source>
</reference>
<protein>
    <submittedName>
        <fullName evidence="1">Uncharacterized protein</fullName>
    </submittedName>
</protein>
<accession>A0A8H7A6P9</accession>
<proteinExistence type="predicted"/>
<dbReference type="Proteomes" id="UP000606974">
    <property type="component" value="Unassembled WGS sequence"/>
</dbReference>
<comment type="caution">
    <text evidence="1">The sequence shown here is derived from an EMBL/GenBank/DDBJ whole genome shotgun (WGS) entry which is preliminary data.</text>
</comment>
<dbReference type="AlphaFoldDB" id="A0A8H7A6P9"/>